<proteinExistence type="predicted"/>
<reference evidence="2" key="1">
    <citation type="submission" date="2020-10" db="EMBL/GenBank/DDBJ databases">
        <title>Connecting structure to function with the recovery of over 1000 high-quality activated sludge metagenome-assembled genomes encoding full-length rRNA genes using long-read sequencing.</title>
        <authorList>
            <person name="Singleton C.M."/>
            <person name="Petriglieri F."/>
            <person name="Kristensen J.M."/>
            <person name="Kirkegaard R.H."/>
            <person name="Michaelsen T.Y."/>
            <person name="Andersen M.H."/>
            <person name="Karst S.M."/>
            <person name="Dueholm M.S."/>
            <person name="Nielsen P.H."/>
            <person name="Albertsen M."/>
        </authorList>
    </citation>
    <scope>NUCLEOTIDE SEQUENCE</scope>
    <source>
        <strain evidence="2">Skiv_18-Q3-R9-52_MAXAC.067</strain>
    </source>
</reference>
<name>A0A9D7SKZ4_9BACT</name>
<feature type="transmembrane region" description="Helical" evidence="1">
    <location>
        <begin position="340"/>
        <end position="361"/>
    </location>
</feature>
<comment type="caution">
    <text evidence="2">The sequence shown here is derived from an EMBL/GenBank/DDBJ whole genome shotgun (WGS) entry which is preliminary data.</text>
</comment>
<feature type="transmembrane region" description="Helical" evidence="1">
    <location>
        <begin position="382"/>
        <end position="402"/>
    </location>
</feature>
<feature type="transmembrane region" description="Helical" evidence="1">
    <location>
        <begin position="177"/>
        <end position="195"/>
    </location>
</feature>
<dbReference type="Pfam" id="PF16980">
    <property type="entry name" value="CitMHS_2"/>
    <property type="match status" value="1"/>
</dbReference>
<evidence type="ECO:0000313" key="2">
    <source>
        <dbReference type="EMBL" id="MBK9797756.1"/>
    </source>
</evidence>
<keyword evidence="1" id="KW-1133">Transmembrane helix</keyword>
<gene>
    <name evidence="2" type="ORF">IPP58_14950</name>
</gene>
<organism evidence="2 3">
    <name type="scientific">Candidatus Geothrix skivensis</name>
    <dbReference type="NCBI Taxonomy" id="2954439"/>
    <lineage>
        <taxon>Bacteria</taxon>
        <taxon>Pseudomonadati</taxon>
        <taxon>Acidobacteriota</taxon>
        <taxon>Holophagae</taxon>
        <taxon>Holophagales</taxon>
        <taxon>Holophagaceae</taxon>
        <taxon>Geothrix</taxon>
    </lineage>
</organism>
<dbReference type="AlphaFoldDB" id="A0A9D7SKZ4"/>
<accession>A0A9D7SKZ4</accession>
<feature type="transmembrane region" description="Helical" evidence="1">
    <location>
        <begin position="66"/>
        <end position="88"/>
    </location>
</feature>
<feature type="transmembrane region" description="Helical" evidence="1">
    <location>
        <begin position="302"/>
        <end position="320"/>
    </location>
</feature>
<feature type="transmembrane region" description="Helical" evidence="1">
    <location>
        <begin position="260"/>
        <end position="281"/>
    </location>
</feature>
<feature type="transmembrane region" description="Helical" evidence="1">
    <location>
        <begin position="422"/>
        <end position="445"/>
    </location>
</feature>
<protein>
    <submittedName>
        <fullName evidence="2">Sodium:proton antiporter</fullName>
    </submittedName>
</protein>
<sequence>MPAVAGFAPFVLLLAAIAILPLLPRASSWWGRLSSKWMLALACGLAGIGFHYAVAGDSARLLETLLDYLAFIALLASLYVVSGGIHISGAFSGLPWLNTAFLALGALLANVMGTTGASMVLIRPLLHANRRRRHKVHVVVFFIFVVSNTGGLLTPLGDPPLYLGFLKGVPFSWTLGLLPQWALLQAMLLTVFHFLDEIVFHREELEIKHALTEDLRLAERPLHIEGWVNVGLLLGILAVVVGAGQVLLPFLHAKYGEASAQALCKGAQVLALGFIIGLALWRKRGPAGASPFRRNHFSFEPLGEVAGLFLGIFGAMLPALDLVQAHAASLPLDRPWQFFWMSGILSSVLDNAPTYLTFASLAAAKVGIAGDSLGALAQASPALLKAVACGSVFMGANTYIGNGPNFMVKAIAEHSGVEMPSFLAYMGWSLAVLIPLFLIETLVFFQ</sequence>
<dbReference type="EMBL" id="JADKIO010000011">
    <property type="protein sequence ID" value="MBK9797756.1"/>
    <property type="molecule type" value="Genomic_DNA"/>
</dbReference>
<feature type="transmembrane region" description="Helical" evidence="1">
    <location>
        <begin position="138"/>
        <end position="157"/>
    </location>
</feature>
<feature type="transmembrane region" description="Helical" evidence="1">
    <location>
        <begin position="226"/>
        <end position="248"/>
    </location>
</feature>
<feature type="transmembrane region" description="Helical" evidence="1">
    <location>
        <begin position="37"/>
        <end position="54"/>
    </location>
</feature>
<feature type="transmembrane region" description="Helical" evidence="1">
    <location>
        <begin position="100"/>
        <end position="126"/>
    </location>
</feature>
<keyword evidence="1" id="KW-0812">Transmembrane</keyword>
<dbReference type="Proteomes" id="UP000886657">
    <property type="component" value="Unassembled WGS sequence"/>
</dbReference>
<evidence type="ECO:0000313" key="3">
    <source>
        <dbReference type="Proteomes" id="UP000886657"/>
    </source>
</evidence>
<dbReference type="InterPro" id="IPR031566">
    <property type="entry name" value="CitMHS_2"/>
</dbReference>
<evidence type="ECO:0000256" key="1">
    <source>
        <dbReference type="SAM" id="Phobius"/>
    </source>
</evidence>
<keyword evidence="1" id="KW-0472">Membrane</keyword>